<dbReference type="GeneID" id="19880163"/>
<protein>
    <submittedName>
        <fullName evidence="1">Uncharacterized protein</fullName>
    </submittedName>
</protein>
<evidence type="ECO:0000313" key="2">
    <source>
        <dbReference type="Proteomes" id="UP000011081"/>
    </source>
</evidence>
<dbReference type="Proteomes" id="UP000011081">
    <property type="component" value="Unassembled WGS sequence"/>
</dbReference>
<dbReference type="AlphaFoldDB" id="L2GSE4"/>
<proteinExistence type="predicted"/>
<dbReference type="EMBL" id="GL877456">
    <property type="protein sequence ID" value="ELA46218.1"/>
    <property type="molecule type" value="Genomic_DNA"/>
</dbReference>
<dbReference type="InParanoid" id="L2GSE4"/>
<sequence length="119" mass="13166">MTGRYEQIMILLCSDLSESVLDRSTLSVVFVWHSLLVHESGQSFDRLSGKNNLFFSSTPEPLLASYPSVLNNSGTHTCCPFSSVLPAMVPPVCQAFHTPLYPLLPTNQSYFVASSRSKH</sequence>
<name>L2GSE4_VAVCU</name>
<gene>
    <name evidence="1" type="ORF">VCUG_02299</name>
</gene>
<accession>L2GSE4</accession>
<dbReference type="OrthoDB" id="10012954at2759"/>
<organism evidence="1 2">
    <name type="scientific">Vavraia culicis (isolate floridensis)</name>
    <name type="common">Microsporidian parasite</name>
    <dbReference type="NCBI Taxonomy" id="948595"/>
    <lineage>
        <taxon>Eukaryota</taxon>
        <taxon>Fungi</taxon>
        <taxon>Fungi incertae sedis</taxon>
        <taxon>Microsporidia</taxon>
        <taxon>Pleistophoridae</taxon>
        <taxon>Vavraia</taxon>
    </lineage>
</organism>
<dbReference type="HOGENOM" id="CLU_2063257_0_0_1"/>
<keyword evidence="2" id="KW-1185">Reference proteome</keyword>
<reference evidence="2" key="1">
    <citation type="submission" date="2011-03" db="EMBL/GenBank/DDBJ databases">
        <title>The genome sequence of Vavraia culicis strain floridensis.</title>
        <authorList>
            <consortium name="The Broad Institute Genome Sequencing Platform"/>
            <person name="Cuomo C."/>
            <person name="Becnel J."/>
            <person name="Sanscrainte N."/>
            <person name="Young S.K."/>
            <person name="Zeng Q."/>
            <person name="Gargeya S."/>
            <person name="Fitzgerald M."/>
            <person name="Haas B."/>
            <person name="Abouelleil A."/>
            <person name="Alvarado L."/>
            <person name="Arachchi H.M."/>
            <person name="Berlin A."/>
            <person name="Chapman S.B."/>
            <person name="Gearin G."/>
            <person name="Goldberg J."/>
            <person name="Griggs A."/>
            <person name="Gujja S."/>
            <person name="Hansen M."/>
            <person name="Heiman D."/>
            <person name="Howarth C."/>
            <person name="Larimer J."/>
            <person name="Lui A."/>
            <person name="MacDonald P.J.P."/>
            <person name="McCowen C."/>
            <person name="Montmayeur A."/>
            <person name="Murphy C."/>
            <person name="Neiman D."/>
            <person name="Pearson M."/>
            <person name="Priest M."/>
            <person name="Roberts A."/>
            <person name="Saif S."/>
            <person name="Shea T."/>
            <person name="Sisk P."/>
            <person name="Stolte C."/>
            <person name="Sykes S."/>
            <person name="Wortman J."/>
            <person name="Nusbaum C."/>
            <person name="Birren B."/>
        </authorList>
    </citation>
    <scope>NUCLEOTIDE SEQUENCE [LARGE SCALE GENOMIC DNA]</scope>
    <source>
        <strain evidence="2">floridensis</strain>
    </source>
</reference>
<dbReference type="RefSeq" id="XP_008075309.1">
    <property type="nucleotide sequence ID" value="XM_008077118.1"/>
</dbReference>
<evidence type="ECO:0000313" key="1">
    <source>
        <dbReference type="EMBL" id="ELA46218.1"/>
    </source>
</evidence>
<dbReference type="VEuPathDB" id="MicrosporidiaDB:VCUG_02299"/>